<evidence type="ECO:0000256" key="2">
    <source>
        <dbReference type="SAM" id="SignalP"/>
    </source>
</evidence>
<dbReference type="CDD" id="cd07197">
    <property type="entry name" value="nitrilase"/>
    <property type="match status" value="1"/>
</dbReference>
<reference evidence="4 5" key="1">
    <citation type="submission" date="2016-10" db="EMBL/GenBank/DDBJ databases">
        <authorList>
            <person name="de Groot N.N."/>
        </authorList>
    </citation>
    <scope>NUCLEOTIDE SEQUENCE [LARGE SCALE GENOMIC DNA]</scope>
    <source>
        <strain evidence="4 5">DSM 9236</strain>
    </source>
</reference>
<dbReference type="InterPro" id="IPR036526">
    <property type="entry name" value="C-N_Hydrolase_sf"/>
</dbReference>
<keyword evidence="5" id="KW-1185">Reference proteome</keyword>
<dbReference type="PANTHER" id="PTHR43674:SF16">
    <property type="entry name" value="CARBON-NITROGEN FAMILY, PUTATIVE (AFU_ORTHOLOGUE AFUA_5G02350)-RELATED"/>
    <property type="match status" value="1"/>
</dbReference>
<feature type="domain" description="CN hydrolase" evidence="3">
    <location>
        <begin position="47"/>
        <end position="289"/>
    </location>
</feature>
<accession>A0A1I1XQ09</accession>
<evidence type="ECO:0000313" key="4">
    <source>
        <dbReference type="EMBL" id="SFE09404.1"/>
    </source>
</evidence>
<dbReference type="InterPro" id="IPR003010">
    <property type="entry name" value="C-N_Hydrolase"/>
</dbReference>
<dbReference type="OrthoDB" id="9811121at2"/>
<dbReference type="Proteomes" id="UP000198896">
    <property type="component" value="Unassembled WGS sequence"/>
</dbReference>
<dbReference type="PANTHER" id="PTHR43674">
    <property type="entry name" value="NITRILASE C965.09-RELATED"/>
    <property type="match status" value="1"/>
</dbReference>
<gene>
    <name evidence="4" type="ORF">SAMN05216245_101369</name>
</gene>
<dbReference type="AlphaFoldDB" id="A0A1I1XQ09"/>
<dbReference type="STRING" id="1123323.SAMN05216245_101369"/>
<keyword evidence="2" id="KW-0732">Signal</keyword>
<dbReference type="EMBL" id="FONL01000001">
    <property type="protein sequence ID" value="SFE09404.1"/>
    <property type="molecule type" value="Genomic_DNA"/>
</dbReference>
<keyword evidence="1 4" id="KW-0378">Hydrolase</keyword>
<proteinExistence type="predicted"/>
<name>A0A1I1XQ09_9FIRM</name>
<protein>
    <submittedName>
        <fullName evidence="4">Predicted amidohydrolase</fullName>
    </submittedName>
</protein>
<organism evidence="4 5">
    <name type="scientific">Succiniclasticum ruminis DSM 9236</name>
    <dbReference type="NCBI Taxonomy" id="1123323"/>
    <lineage>
        <taxon>Bacteria</taxon>
        <taxon>Bacillati</taxon>
        <taxon>Bacillota</taxon>
        <taxon>Negativicutes</taxon>
        <taxon>Acidaminococcales</taxon>
        <taxon>Acidaminococcaceae</taxon>
        <taxon>Succiniclasticum</taxon>
    </lineage>
</organism>
<feature type="chain" id="PRO_5011727254" evidence="2">
    <location>
        <begin position="26"/>
        <end position="305"/>
    </location>
</feature>
<evidence type="ECO:0000313" key="5">
    <source>
        <dbReference type="Proteomes" id="UP000198896"/>
    </source>
</evidence>
<feature type="signal peptide" evidence="2">
    <location>
        <begin position="1"/>
        <end position="25"/>
    </location>
</feature>
<dbReference type="GO" id="GO:0016811">
    <property type="term" value="F:hydrolase activity, acting on carbon-nitrogen (but not peptide) bonds, in linear amides"/>
    <property type="evidence" value="ECO:0007669"/>
    <property type="project" value="TreeGrafter"/>
</dbReference>
<dbReference type="Pfam" id="PF00795">
    <property type="entry name" value="CN_hydrolase"/>
    <property type="match status" value="1"/>
</dbReference>
<evidence type="ECO:0000259" key="3">
    <source>
        <dbReference type="PROSITE" id="PS50263"/>
    </source>
</evidence>
<sequence>MKGFAKKFCYLLLFVCLTLCCTGLAAGNGENSSNTDNFKKGSSNKSIRIALCHLDVAQGPQAENIKKIEKAINIAGRHGANWIVTPETALQGYYFYVIDPKQKEKIKPQPSEDILSLTELCKKYGAYLFLGAGEYDKQADCYRNSCLIFGPDGKPVGRHNKMSAHVGFGAEVWSTNDDKLNPVVCSGVATGVLVCSDIWFLNYPRVLADKGAQIIVDIAAWPPTKETGTPLPSWELASQRTGLPVVVCNQTGTPKWMDMTPGQSAVIENGKVKFLYSGKEAVLLFDWDSRTGKMLSEMFDIVSLY</sequence>
<dbReference type="PROSITE" id="PS50263">
    <property type="entry name" value="CN_HYDROLASE"/>
    <property type="match status" value="1"/>
</dbReference>
<dbReference type="Gene3D" id="3.60.110.10">
    <property type="entry name" value="Carbon-nitrogen hydrolase"/>
    <property type="match status" value="1"/>
</dbReference>
<evidence type="ECO:0000256" key="1">
    <source>
        <dbReference type="ARBA" id="ARBA00022801"/>
    </source>
</evidence>
<dbReference type="InterPro" id="IPR050345">
    <property type="entry name" value="Aliph_Amidase/BUP"/>
</dbReference>
<dbReference type="SUPFAM" id="SSF56317">
    <property type="entry name" value="Carbon-nitrogen hydrolase"/>
    <property type="match status" value="1"/>
</dbReference>